<dbReference type="FunFam" id="3.10.10.10:FF:000007">
    <property type="entry name" value="Retrovirus-related Pol polyprotein from transposon 17.6-like Protein"/>
    <property type="match status" value="1"/>
</dbReference>
<dbReference type="InterPro" id="IPR043502">
    <property type="entry name" value="DNA/RNA_pol_sf"/>
</dbReference>
<comment type="similarity">
    <text evidence="1">Belongs to the beta type-B retroviral polymerase family. HERV class-II K(HML-2) pol subfamily.</text>
</comment>
<evidence type="ECO:0000256" key="1">
    <source>
        <dbReference type="ARBA" id="ARBA00010879"/>
    </source>
</evidence>
<evidence type="ECO:0000256" key="5">
    <source>
        <dbReference type="ARBA" id="ARBA00022695"/>
    </source>
</evidence>
<dbReference type="CDD" id="cd01647">
    <property type="entry name" value="RT_LTR"/>
    <property type="match status" value="1"/>
</dbReference>
<feature type="coiled-coil region" evidence="15">
    <location>
        <begin position="1513"/>
        <end position="1540"/>
    </location>
</feature>
<dbReference type="Pfam" id="PF17921">
    <property type="entry name" value="Integrase_H2C2"/>
    <property type="match status" value="1"/>
</dbReference>
<name>A0A6P6MEL5_CARAU</name>
<dbReference type="GO" id="GO:0015074">
    <property type="term" value="P:DNA integration"/>
    <property type="evidence" value="ECO:0007669"/>
    <property type="project" value="InterPro"/>
</dbReference>
<accession>A0A6P6MEL5</accession>
<keyword evidence="9" id="KW-0378">Hydrolase</keyword>
<dbReference type="Gene3D" id="3.10.20.370">
    <property type="match status" value="1"/>
</dbReference>
<dbReference type="FunFam" id="3.30.420.10:FF:000032">
    <property type="entry name" value="Retrovirus-related Pol polyprotein from transposon 297-like Protein"/>
    <property type="match status" value="1"/>
</dbReference>
<keyword evidence="15" id="KW-0175">Coiled coil</keyword>
<evidence type="ECO:0000259" key="16">
    <source>
        <dbReference type="PROSITE" id="PS50158"/>
    </source>
</evidence>
<dbReference type="GeneID" id="113066996"/>
<dbReference type="InterPro" id="IPR048270">
    <property type="entry name" value="PNMA_C"/>
</dbReference>
<dbReference type="RefSeq" id="XP_026094953.1">
    <property type="nucleotide sequence ID" value="XM_026239168.1"/>
</dbReference>
<dbReference type="GO" id="GO:0006508">
    <property type="term" value="P:proteolysis"/>
    <property type="evidence" value="ECO:0007669"/>
    <property type="project" value="UniProtKB-KW"/>
</dbReference>
<keyword evidence="5" id="KW-0548">Nucleotidyltransferase</keyword>
<evidence type="ECO:0000313" key="19">
    <source>
        <dbReference type="Proteomes" id="UP000515129"/>
    </source>
</evidence>
<dbReference type="InterPro" id="IPR043128">
    <property type="entry name" value="Rev_trsase/Diguanyl_cyclase"/>
</dbReference>
<dbReference type="PROSITE" id="PS50878">
    <property type="entry name" value="RT_POL"/>
    <property type="match status" value="1"/>
</dbReference>
<dbReference type="GO" id="GO:0004190">
    <property type="term" value="F:aspartic-type endopeptidase activity"/>
    <property type="evidence" value="ECO:0007669"/>
    <property type="project" value="UniProtKB-KW"/>
</dbReference>
<dbReference type="InterPro" id="IPR000477">
    <property type="entry name" value="RT_dom"/>
</dbReference>
<gene>
    <name evidence="20" type="primary">LOC113066996</name>
</gene>
<dbReference type="KEGG" id="caua:113066996"/>
<dbReference type="InterPro" id="IPR050951">
    <property type="entry name" value="Retrovirus_Pol_polyprotein"/>
</dbReference>
<dbReference type="SUPFAM" id="SSF53098">
    <property type="entry name" value="Ribonuclease H-like"/>
    <property type="match status" value="1"/>
</dbReference>
<dbReference type="InterPro" id="IPR041577">
    <property type="entry name" value="RT_RNaseH_2"/>
</dbReference>
<evidence type="ECO:0000256" key="4">
    <source>
        <dbReference type="ARBA" id="ARBA00022679"/>
    </source>
</evidence>
<dbReference type="PANTHER" id="PTHR37984">
    <property type="entry name" value="PROTEIN CBG26694"/>
    <property type="match status" value="1"/>
</dbReference>
<dbReference type="Proteomes" id="UP000515129">
    <property type="component" value="Chromosome 50"/>
</dbReference>
<dbReference type="InterPro" id="IPR001878">
    <property type="entry name" value="Znf_CCHC"/>
</dbReference>
<dbReference type="FunFam" id="1.10.340.70:FF:000001">
    <property type="entry name" value="Retrovirus-related Pol polyprotein from transposon gypsy-like Protein"/>
    <property type="match status" value="1"/>
</dbReference>
<dbReference type="Pfam" id="PF00078">
    <property type="entry name" value="RVT_1"/>
    <property type="match status" value="1"/>
</dbReference>
<feature type="domain" description="CCHC-type" evidence="16">
    <location>
        <begin position="303"/>
        <end position="320"/>
    </location>
</feature>
<sequence length="1739" mass="196973">MEQELTELREQIRSLQAANEQLMQQCSASSRDSLNQPVSSINAPPPVPFTRVMYVPRERKCRRFCGDLDSTSSIEDWIEEAEACIGDDSWTVRERVAFLLDHLGGEARMEIKLRAAAERQTPELIFKVLRSMYGAKQTFVQLQKGFYDRKQREGESLIEFSHALISLMDSILVSSPHGVPNADQVLRDQFVEQVKDVALKRELKRFVRQTPHCTLIDVRSEAIRWNEEGKGEAIPPAAQLWCNAAQGRVTESPRPNDSTELREIKELLKHQQAQIDEITKRLDDLKPSSNEPSVPLTRPNGSRRCLRCNKLGHIARYCRQQWPVDSGSRSAGGTTRGTPVEEIDECASPVVTSQETEIGIEGLKTSRLVCPTVVQRLIGKCPTVTIQMGGVPVLCLLDTGSMVTTITETFFDQCFRQLAPDALKKCGWLQLRAANGLNIPYVGYFEIVNVLGQILPKQGVLVVKDPENIDMSKKKELVPGLLGMNIIGQCYNNLFEEHGSALFSVLQVRRAETGWKDALLQCQRTSDPFGPGYIGQVRVQAKHPVQIPAGTMRLVTAYCPKTFSNVATLFEPLGGDGSGGFPAGILISPALLQSSQTTICVPVVNVSTETVYLPARAKLGSLIKVEMVNQSDQEISFKENLQGSVSEIVIQCQMSASVSNHSELERVELSGLSEAEREVVKHLLHKYQDVFAKDDGDLGCTTLIEHHIPLLDNVPVRQRHRRIPPSQWEAVKAHIKQLLESQVIRESCSPYSSPIVLVKKKDGSLRMCVDYRQLNARTRKDAYPLPRIEESLDALTGARWFSTLDLASGYNQVPVAEADRSKTAFCTPFGLFEFLRMPFGLCNGPSTFQRLMERIFGDQSFQSLLLYLEDVIIFSTTVEQHLQRLELVLSRLRQQNLKVKLSKCCFFCPKVRYLGHVVSAAGVSTDPEKIAAVVNWKQPQTLQELRSFLGFASYYRRFVKGFSRIAEPLNALVAEVIRGQKTKRPKVNLGDRWVKACEDAFQTLKVALTSAPVLAYADFSKSFILEIDASFQGLGAVLSQEYKGKCRPVAYASRGLRPAERNMRNYSSMKLEFVALKWAVAEKFREYLLGNKCTVYTDNNPLSHLQTAKLGALEQRWVNQLAEFDLDIKYRPGRNNGNADSLSRQSSTPLVELASIAVVPEQIRQSVTDQGQVCRVNKVSVFPRPLKENLGVLQEADPVIGRFMVYWDRRQQPTLQERSLEQPELLELVRQWEKLEKIDGVLYRRFWPQECHKEIRQVVLPSALREDVLTCLHDDHGHQGMERTARLVRARCFWPGMYRYVEDWCRKCQRCTLSKVVRPKVRTFMGHLMADRPLDIVAIDFTLLEPSTSGMENVLIMTDVFSKYTQAIPTKDQTAKTVARVLVERWFYLFGVPRQLHSDQGRCFESHLIKELCEIYGIAKTHTTPYHPQGNGQCERFNRTMHDLLRTLPAEKKRDWPSYLSQLVFAYNTTEHQSTGYCPYVLMFGQEPHLPVDFMLGLDDYGPTNVDWIVDHRDNLESIFNNARARLQKAAAQRARVNDAKVSQMTLREGQLVYKKAHDHQGRKKIQDAWDPTIYQIVRCPEGQGSVYSIPVDGGKVRQIHRSELRPVYVPSEGRTESPGLFPLSEDPEEQRRDMIVMLSSEPGVPAENELCIPLPAEEGDPQELTLQPCRQPEQPVQRQVDLVRRTTRSTAGQHTNPHNLPQSAVCRKSPFKWLYLSPENRALQCYKHPVFSTMVIEI</sequence>
<dbReference type="Gene3D" id="3.10.10.10">
    <property type="entry name" value="HIV Type 1 Reverse Transcriptase, subunit A, domain 1"/>
    <property type="match status" value="1"/>
</dbReference>
<evidence type="ECO:0000256" key="9">
    <source>
        <dbReference type="ARBA" id="ARBA00022801"/>
    </source>
</evidence>
<evidence type="ECO:0000256" key="11">
    <source>
        <dbReference type="ARBA" id="ARBA00023125"/>
    </source>
</evidence>
<feature type="domain" description="Integrase catalytic" evidence="18">
    <location>
        <begin position="1329"/>
        <end position="1487"/>
    </location>
</feature>
<dbReference type="Pfam" id="PF14893">
    <property type="entry name" value="PNMA"/>
    <property type="match status" value="1"/>
</dbReference>
<dbReference type="CDD" id="cd09274">
    <property type="entry name" value="RNase_HI_RT_Ty3"/>
    <property type="match status" value="1"/>
</dbReference>
<dbReference type="InterPro" id="IPR021109">
    <property type="entry name" value="Peptidase_aspartic_dom_sf"/>
</dbReference>
<dbReference type="GO" id="GO:0003964">
    <property type="term" value="F:RNA-directed DNA polymerase activity"/>
    <property type="evidence" value="ECO:0007669"/>
    <property type="project" value="UniProtKB-KW"/>
</dbReference>
<dbReference type="PROSITE" id="PS50158">
    <property type="entry name" value="ZF_CCHC"/>
    <property type="match status" value="1"/>
</dbReference>
<keyword evidence="14" id="KW-0862">Zinc</keyword>
<keyword evidence="6" id="KW-0540">Nuclease</keyword>
<keyword evidence="4" id="KW-0808">Transferase</keyword>
<keyword evidence="12" id="KW-0511">Multifunctional enzyme</keyword>
<reference evidence="20" key="1">
    <citation type="submission" date="2025-08" db="UniProtKB">
        <authorList>
            <consortium name="RefSeq"/>
        </authorList>
    </citation>
    <scope>IDENTIFICATION</scope>
    <source>
        <strain evidence="20">Wakin</strain>
        <tissue evidence="20">Muscle</tissue>
    </source>
</reference>
<evidence type="ECO:0000259" key="17">
    <source>
        <dbReference type="PROSITE" id="PS50878"/>
    </source>
</evidence>
<evidence type="ECO:0000256" key="2">
    <source>
        <dbReference type="ARBA" id="ARBA00012180"/>
    </source>
</evidence>
<dbReference type="InterPro" id="IPR036875">
    <property type="entry name" value="Znf_CCHC_sf"/>
</dbReference>
<dbReference type="InterPro" id="IPR041588">
    <property type="entry name" value="Integrase_H2C2"/>
</dbReference>
<dbReference type="Gene3D" id="3.30.420.10">
    <property type="entry name" value="Ribonuclease H-like superfamily/Ribonuclease H"/>
    <property type="match status" value="1"/>
</dbReference>
<dbReference type="SUPFAM" id="SSF57756">
    <property type="entry name" value="Retrovirus zinc finger-like domains"/>
    <property type="match status" value="1"/>
</dbReference>
<organism evidence="19 20">
    <name type="scientific">Carassius auratus</name>
    <name type="common">Goldfish</name>
    <dbReference type="NCBI Taxonomy" id="7957"/>
    <lineage>
        <taxon>Eukaryota</taxon>
        <taxon>Metazoa</taxon>
        <taxon>Chordata</taxon>
        <taxon>Craniata</taxon>
        <taxon>Vertebrata</taxon>
        <taxon>Euteleostomi</taxon>
        <taxon>Actinopterygii</taxon>
        <taxon>Neopterygii</taxon>
        <taxon>Teleostei</taxon>
        <taxon>Ostariophysi</taxon>
        <taxon>Cypriniformes</taxon>
        <taxon>Cyprinidae</taxon>
        <taxon>Cyprininae</taxon>
        <taxon>Carassius</taxon>
    </lineage>
</organism>
<keyword evidence="19" id="KW-1185">Reference proteome</keyword>
<evidence type="ECO:0000256" key="3">
    <source>
        <dbReference type="ARBA" id="ARBA00022670"/>
    </source>
</evidence>
<dbReference type="GO" id="GO:0008270">
    <property type="term" value="F:zinc ion binding"/>
    <property type="evidence" value="ECO:0007669"/>
    <property type="project" value="UniProtKB-KW"/>
</dbReference>
<evidence type="ECO:0000256" key="12">
    <source>
        <dbReference type="ARBA" id="ARBA00023268"/>
    </source>
</evidence>
<dbReference type="InterPro" id="IPR001584">
    <property type="entry name" value="Integrase_cat-core"/>
</dbReference>
<keyword evidence="8" id="KW-0255">Endonuclease</keyword>
<evidence type="ECO:0000256" key="10">
    <source>
        <dbReference type="ARBA" id="ARBA00022918"/>
    </source>
</evidence>
<keyword evidence="10" id="KW-0695">RNA-directed DNA polymerase</keyword>
<dbReference type="FunFam" id="3.10.20.370:FF:000001">
    <property type="entry name" value="Retrovirus-related Pol polyprotein from transposon 17.6-like protein"/>
    <property type="match status" value="1"/>
</dbReference>
<dbReference type="InterPro" id="IPR012337">
    <property type="entry name" value="RNaseH-like_sf"/>
</dbReference>
<dbReference type="GO" id="GO:0003677">
    <property type="term" value="F:DNA binding"/>
    <property type="evidence" value="ECO:0007669"/>
    <property type="project" value="UniProtKB-KW"/>
</dbReference>
<dbReference type="Gene3D" id="2.40.70.10">
    <property type="entry name" value="Acid Proteases"/>
    <property type="match status" value="1"/>
</dbReference>
<evidence type="ECO:0000256" key="7">
    <source>
        <dbReference type="ARBA" id="ARBA00022750"/>
    </source>
</evidence>
<dbReference type="GO" id="GO:0004523">
    <property type="term" value="F:RNA-DNA hybrid ribonuclease activity"/>
    <property type="evidence" value="ECO:0007669"/>
    <property type="project" value="UniProtKB-EC"/>
</dbReference>
<dbReference type="Gene3D" id="3.30.70.270">
    <property type="match status" value="2"/>
</dbReference>
<dbReference type="Pfam" id="PF00665">
    <property type="entry name" value="rve"/>
    <property type="match status" value="1"/>
</dbReference>
<dbReference type="SUPFAM" id="SSF50630">
    <property type="entry name" value="Acid proteases"/>
    <property type="match status" value="1"/>
</dbReference>
<feature type="domain" description="Reverse transcriptase" evidence="17">
    <location>
        <begin position="739"/>
        <end position="918"/>
    </location>
</feature>
<keyword evidence="7" id="KW-0064">Aspartyl protease</keyword>
<protein>
    <recommendedName>
        <fullName evidence="13">Gypsy retrotransposon integrase-like protein 1</fullName>
        <ecNumber evidence="2">3.1.26.4</ecNumber>
    </recommendedName>
</protein>
<evidence type="ECO:0000256" key="14">
    <source>
        <dbReference type="PROSITE-ProRule" id="PRU00047"/>
    </source>
</evidence>
<dbReference type="PROSITE" id="PS50994">
    <property type="entry name" value="INTEGRASE"/>
    <property type="match status" value="1"/>
</dbReference>
<dbReference type="Gene3D" id="1.10.340.70">
    <property type="match status" value="1"/>
</dbReference>
<dbReference type="InterPro" id="IPR036397">
    <property type="entry name" value="RNaseH_sf"/>
</dbReference>
<keyword evidence="11" id="KW-0238">DNA-binding</keyword>
<dbReference type="OrthoDB" id="4369127at2759"/>
<dbReference type="SMART" id="SM00343">
    <property type="entry name" value="ZnF_C2HC"/>
    <property type="match status" value="1"/>
</dbReference>
<evidence type="ECO:0000256" key="13">
    <source>
        <dbReference type="ARBA" id="ARBA00039658"/>
    </source>
</evidence>
<keyword evidence="3" id="KW-0645">Protease</keyword>
<evidence type="ECO:0000313" key="20">
    <source>
        <dbReference type="RefSeq" id="XP_026094953.1"/>
    </source>
</evidence>
<keyword evidence="14" id="KW-0863">Zinc-finger</keyword>
<keyword evidence="14" id="KW-0479">Metal-binding</keyword>
<dbReference type="Pfam" id="PF17919">
    <property type="entry name" value="RT_RNaseH_2"/>
    <property type="match status" value="1"/>
</dbReference>
<dbReference type="FunFam" id="3.30.70.270:FF:000020">
    <property type="entry name" value="Transposon Tf2-6 polyprotein-like Protein"/>
    <property type="match status" value="1"/>
</dbReference>
<dbReference type="EC" id="3.1.26.4" evidence="2"/>
<dbReference type="SUPFAM" id="SSF56672">
    <property type="entry name" value="DNA/RNA polymerases"/>
    <property type="match status" value="1"/>
</dbReference>
<evidence type="ECO:0000259" key="18">
    <source>
        <dbReference type="PROSITE" id="PS50994"/>
    </source>
</evidence>
<dbReference type="PANTHER" id="PTHR37984:SF5">
    <property type="entry name" value="PROTEIN NYNRIN-LIKE"/>
    <property type="match status" value="1"/>
</dbReference>
<proteinExistence type="inferred from homology"/>
<feature type="coiled-coil region" evidence="15">
    <location>
        <begin position="1"/>
        <end position="32"/>
    </location>
</feature>
<evidence type="ECO:0000256" key="8">
    <source>
        <dbReference type="ARBA" id="ARBA00022759"/>
    </source>
</evidence>
<evidence type="ECO:0000256" key="6">
    <source>
        <dbReference type="ARBA" id="ARBA00022722"/>
    </source>
</evidence>
<evidence type="ECO:0000256" key="15">
    <source>
        <dbReference type="SAM" id="Coils"/>
    </source>
</evidence>